<protein>
    <recommendedName>
        <fullName evidence="3">VWFA domain-containing protein</fullName>
    </recommendedName>
</protein>
<feature type="region of interest" description="Disordered" evidence="1">
    <location>
        <begin position="356"/>
        <end position="390"/>
    </location>
</feature>
<evidence type="ECO:0000256" key="1">
    <source>
        <dbReference type="SAM" id="MobiDB-lite"/>
    </source>
</evidence>
<keyword evidence="5" id="KW-1185">Reference proteome</keyword>
<evidence type="ECO:0000256" key="2">
    <source>
        <dbReference type="SAM" id="SignalP"/>
    </source>
</evidence>
<reference evidence="4 5" key="1">
    <citation type="submission" date="2017-08" db="EMBL/GenBank/DDBJ databases">
        <title>Virgibacillus indicus sp. nov. and Virgibacillus profoundi sp. nov, two moderately halophilic bacteria isolated from marine sediment by using the Microfluidic Streak Plate.</title>
        <authorList>
            <person name="Xu B."/>
            <person name="Hu B."/>
            <person name="Wang J."/>
            <person name="Zhu Y."/>
            <person name="Huang L."/>
            <person name="Du W."/>
            <person name="Huang Y."/>
        </authorList>
    </citation>
    <scope>NUCLEOTIDE SEQUENCE [LARGE SCALE GENOMIC DNA]</scope>
    <source>
        <strain evidence="4 5">IO3-P2-C2</strain>
    </source>
</reference>
<dbReference type="InterPro" id="IPR036465">
    <property type="entry name" value="vWFA_dom_sf"/>
</dbReference>
<feature type="compositionally biased region" description="Acidic residues" evidence="1">
    <location>
        <begin position="38"/>
        <end position="47"/>
    </location>
</feature>
<sequence>MNKHRKYIVLVLLLFVLTACSSDKEDTTEAASEKTADAPEEESIEEEVAAKTEANEYKPKEIEYYELTGTARPLTDYEKELLRKPGPYSGDNYDEAAVQAELDKLPADLTTEQYTEEMIHLLVEDYHEEVEIFVNFNSEVETSVASPDGSINQPEMKTAHYAILIDASGSMAAETSGKTRWQAAQEAVTEFAEQIPENATISLRVYGHEGTGSDADKALSCESTESFYNDQYEAETFKTALNKAKPAGWTPIALGLETVKEDIPESADESIVYVVSDGIETCDGDPVKAASELVDADIQTAVNIIGFDVDNEGQKLLKDVATAGNGEFVYVGSETQLKDYMREQYEQLEKEWREWKEEGKKQSREIKEEKKALARETKESMKDKSRQEKERLKAAQEYLEDRFDDYDHPARKTFSPIVDYANEKWSYAVDIGNELWSESVKSGNDEWSDYVDEGNEKIQDARDKKNDQ</sequence>
<feature type="signal peptide" evidence="2">
    <location>
        <begin position="1"/>
        <end position="21"/>
    </location>
</feature>
<feature type="region of interest" description="Disordered" evidence="1">
    <location>
        <begin position="446"/>
        <end position="468"/>
    </location>
</feature>
<organism evidence="4 5">
    <name type="scientific">Virgibacillus indicus</name>
    <dbReference type="NCBI Taxonomy" id="2024554"/>
    <lineage>
        <taxon>Bacteria</taxon>
        <taxon>Bacillati</taxon>
        <taxon>Bacillota</taxon>
        <taxon>Bacilli</taxon>
        <taxon>Bacillales</taxon>
        <taxon>Bacillaceae</taxon>
        <taxon>Virgibacillus</taxon>
    </lineage>
</organism>
<feature type="domain" description="VWFA" evidence="3">
    <location>
        <begin position="160"/>
        <end position="348"/>
    </location>
</feature>
<evidence type="ECO:0000313" key="4">
    <source>
        <dbReference type="EMBL" id="OZU87279.1"/>
    </source>
</evidence>
<dbReference type="InterPro" id="IPR002035">
    <property type="entry name" value="VWF_A"/>
</dbReference>
<dbReference type="AlphaFoldDB" id="A0A265N756"/>
<dbReference type="Gene3D" id="3.40.50.410">
    <property type="entry name" value="von Willebrand factor, type A domain"/>
    <property type="match status" value="1"/>
</dbReference>
<accession>A0A265N756</accession>
<evidence type="ECO:0000259" key="3">
    <source>
        <dbReference type="PROSITE" id="PS50234"/>
    </source>
</evidence>
<feature type="chain" id="PRO_5039322384" description="VWFA domain-containing protein" evidence="2">
    <location>
        <begin position="22"/>
        <end position="468"/>
    </location>
</feature>
<keyword evidence="2" id="KW-0732">Signal</keyword>
<dbReference type="SUPFAM" id="SSF53300">
    <property type="entry name" value="vWA-like"/>
    <property type="match status" value="1"/>
</dbReference>
<feature type="compositionally biased region" description="Basic and acidic residues" evidence="1">
    <location>
        <begin position="454"/>
        <end position="468"/>
    </location>
</feature>
<dbReference type="PROSITE" id="PS50234">
    <property type="entry name" value="VWFA"/>
    <property type="match status" value="1"/>
</dbReference>
<proteinExistence type="predicted"/>
<gene>
    <name evidence="4" type="ORF">CIL03_17835</name>
</gene>
<dbReference type="PROSITE" id="PS51257">
    <property type="entry name" value="PROKAR_LIPOPROTEIN"/>
    <property type="match status" value="1"/>
</dbReference>
<dbReference type="EMBL" id="NPMS01000012">
    <property type="protein sequence ID" value="OZU87279.1"/>
    <property type="molecule type" value="Genomic_DNA"/>
</dbReference>
<feature type="region of interest" description="Disordered" evidence="1">
    <location>
        <begin position="24"/>
        <end position="53"/>
    </location>
</feature>
<name>A0A265N756_9BACI</name>
<dbReference type="Pfam" id="PF13519">
    <property type="entry name" value="VWA_2"/>
    <property type="match status" value="1"/>
</dbReference>
<dbReference type="RefSeq" id="WP_094887235.1">
    <property type="nucleotide sequence ID" value="NZ_NPMS01000012.1"/>
</dbReference>
<dbReference type="OrthoDB" id="9783818at2"/>
<feature type="compositionally biased region" description="Basic and acidic residues" evidence="1">
    <location>
        <begin position="24"/>
        <end position="37"/>
    </location>
</feature>
<evidence type="ECO:0000313" key="5">
    <source>
        <dbReference type="Proteomes" id="UP000216498"/>
    </source>
</evidence>
<dbReference type="Proteomes" id="UP000216498">
    <property type="component" value="Unassembled WGS sequence"/>
</dbReference>
<dbReference type="SMART" id="SM00327">
    <property type="entry name" value="VWA"/>
    <property type="match status" value="1"/>
</dbReference>
<comment type="caution">
    <text evidence="4">The sequence shown here is derived from an EMBL/GenBank/DDBJ whole genome shotgun (WGS) entry which is preliminary data.</text>
</comment>